<evidence type="ECO:0000256" key="1">
    <source>
        <dbReference type="SAM" id="MobiDB-lite"/>
    </source>
</evidence>
<feature type="chain" id="PRO_5040772805" evidence="2">
    <location>
        <begin position="24"/>
        <end position="137"/>
    </location>
</feature>
<keyword evidence="4" id="KW-1185">Reference proteome</keyword>
<feature type="signal peptide" evidence="2">
    <location>
        <begin position="1"/>
        <end position="23"/>
    </location>
</feature>
<gene>
    <name evidence="3" type="ORF">IWQ60_002954</name>
</gene>
<feature type="compositionally biased region" description="Polar residues" evidence="1">
    <location>
        <begin position="111"/>
        <end position="120"/>
    </location>
</feature>
<feature type="region of interest" description="Disordered" evidence="1">
    <location>
        <begin position="53"/>
        <end position="137"/>
    </location>
</feature>
<name>A0A9W8E0M5_9FUNG</name>
<dbReference type="AlphaFoldDB" id="A0A9W8E0M5"/>
<organism evidence="3 4">
    <name type="scientific">Tieghemiomyces parasiticus</name>
    <dbReference type="NCBI Taxonomy" id="78921"/>
    <lineage>
        <taxon>Eukaryota</taxon>
        <taxon>Fungi</taxon>
        <taxon>Fungi incertae sedis</taxon>
        <taxon>Zoopagomycota</taxon>
        <taxon>Kickxellomycotina</taxon>
        <taxon>Dimargaritomycetes</taxon>
        <taxon>Dimargaritales</taxon>
        <taxon>Dimargaritaceae</taxon>
        <taxon>Tieghemiomyces</taxon>
    </lineage>
</organism>
<evidence type="ECO:0000313" key="3">
    <source>
        <dbReference type="EMBL" id="KAJ1927404.1"/>
    </source>
</evidence>
<proteinExistence type="predicted"/>
<feature type="compositionally biased region" description="Low complexity" evidence="1">
    <location>
        <begin position="121"/>
        <end position="137"/>
    </location>
</feature>
<evidence type="ECO:0000313" key="4">
    <source>
        <dbReference type="Proteomes" id="UP001150569"/>
    </source>
</evidence>
<evidence type="ECO:0000256" key="2">
    <source>
        <dbReference type="SAM" id="SignalP"/>
    </source>
</evidence>
<protein>
    <submittedName>
        <fullName evidence="3">Uncharacterized protein</fullName>
    </submittedName>
</protein>
<sequence length="137" mass="14677">MYITRFVTVTALISVAAISFGQASSTLPLQYSTAGDNHQQLVRRQALGSLSAFGAQVQHLDRRAPKKNKRHRRKNKKSKKSKKRHNKDNEVEDSPDNSIDANTPEAAVDDNSASVGSVDNPSAAPTADTSASGTGSE</sequence>
<keyword evidence="2" id="KW-0732">Signal</keyword>
<reference evidence="3" key="1">
    <citation type="submission" date="2022-07" db="EMBL/GenBank/DDBJ databases">
        <title>Phylogenomic reconstructions and comparative analyses of Kickxellomycotina fungi.</title>
        <authorList>
            <person name="Reynolds N.K."/>
            <person name="Stajich J.E."/>
            <person name="Barry K."/>
            <person name="Grigoriev I.V."/>
            <person name="Crous P."/>
            <person name="Smith M.E."/>
        </authorList>
    </citation>
    <scope>NUCLEOTIDE SEQUENCE</scope>
    <source>
        <strain evidence="3">RSA 861</strain>
    </source>
</reference>
<dbReference type="EMBL" id="JANBPT010000119">
    <property type="protein sequence ID" value="KAJ1927404.1"/>
    <property type="molecule type" value="Genomic_DNA"/>
</dbReference>
<accession>A0A9W8E0M5</accession>
<dbReference type="Proteomes" id="UP001150569">
    <property type="component" value="Unassembled WGS sequence"/>
</dbReference>
<comment type="caution">
    <text evidence="3">The sequence shown here is derived from an EMBL/GenBank/DDBJ whole genome shotgun (WGS) entry which is preliminary data.</text>
</comment>
<feature type="compositionally biased region" description="Basic residues" evidence="1">
    <location>
        <begin position="64"/>
        <end position="86"/>
    </location>
</feature>